<keyword evidence="6 7" id="KW-0034">Amyloid</keyword>
<feature type="chain" id="PRO_5045489267" evidence="8">
    <location>
        <begin position="28"/>
        <end position="80"/>
    </location>
</feature>
<evidence type="ECO:0000256" key="2">
    <source>
        <dbReference type="ARBA" id="ARBA00022512"/>
    </source>
</evidence>
<evidence type="ECO:0000256" key="1">
    <source>
        <dbReference type="ARBA" id="ARBA00004191"/>
    </source>
</evidence>
<accession>A0ABU2XWT0</accession>
<dbReference type="RefSeq" id="WP_311730856.1">
    <property type="nucleotide sequence ID" value="NZ_JAVRFD010000051.1"/>
</dbReference>
<evidence type="ECO:0000256" key="7">
    <source>
        <dbReference type="PROSITE-ProRule" id="PRU01232"/>
    </source>
</evidence>
<dbReference type="InterPro" id="IPR005528">
    <property type="entry name" value="ChpA-H"/>
</dbReference>
<name>A0ABU2XWT0_9ACTN</name>
<protein>
    <submittedName>
        <fullName evidence="10">Chaplin</fullName>
    </submittedName>
</protein>
<dbReference type="Proteomes" id="UP001180754">
    <property type="component" value="Unassembled WGS sequence"/>
</dbReference>
<comment type="caution">
    <text evidence="10">The sequence shown here is derived from an EMBL/GenBank/DDBJ whole genome shotgun (WGS) entry which is preliminary data.</text>
</comment>
<evidence type="ECO:0000256" key="8">
    <source>
        <dbReference type="SAM" id="SignalP"/>
    </source>
</evidence>
<gene>
    <name evidence="10" type="ORF">RND15_47675</name>
</gene>
<keyword evidence="2" id="KW-0134">Cell wall</keyword>
<dbReference type="EMBL" id="JAVRFD010000051">
    <property type="protein sequence ID" value="MDT0550272.1"/>
    <property type="molecule type" value="Genomic_DNA"/>
</dbReference>
<keyword evidence="3" id="KW-0964">Secreted</keyword>
<feature type="signal peptide" evidence="8">
    <location>
        <begin position="1"/>
        <end position="27"/>
    </location>
</feature>
<sequence length="80" mass="7714">MKSIKKFAAVTIAAGGLAIAGAGAASAEGPQAHGQAVDSPGVVAGNHAQVPAYVPVNACNNTVSAVGVLNEFLGTPCGNR</sequence>
<evidence type="ECO:0000256" key="3">
    <source>
        <dbReference type="ARBA" id="ARBA00022525"/>
    </source>
</evidence>
<keyword evidence="11" id="KW-1185">Reference proteome</keyword>
<keyword evidence="4 8" id="KW-0732">Signal</keyword>
<evidence type="ECO:0000313" key="11">
    <source>
        <dbReference type="Proteomes" id="UP001180754"/>
    </source>
</evidence>
<organism evidence="10 11">
    <name type="scientific">Streptomyces lonegramiae</name>
    <dbReference type="NCBI Taxonomy" id="3075524"/>
    <lineage>
        <taxon>Bacteria</taxon>
        <taxon>Bacillati</taxon>
        <taxon>Actinomycetota</taxon>
        <taxon>Actinomycetes</taxon>
        <taxon>Kitasatosporales</taxon>
        <taxon>Streptomycetaceae</taxon>
        <taxon>Streptomyces</taxon>
    </lineage>
</organism>
<evidence type="ECO:0000259" key="9">
    <source>
        <dbReference type="PROSITE" id="PS51884"/>
    </source>
</evidence>
<reference evidence="10" key="1">
    <citation type="submission" date="2024-05" db="EMBL/GenBank/DDBJ databases">
        <title>30 novel species of actinomycetes from the DSMZ collection.</title>
        <authorList>
            <person name="Nouioui I."/>
        </authorList>
    </citation>
    <scope>NUCLEOTIDE SEQUENCE</scope>
    <source>
        <strain evidence="10">DSM 41529</strain>
    </source>
</reference>
<proteinExistence type="predicted"/>
<comment type="subcellular location">
    <subcellularLocation>
        <location evidence="1">Secreted</location>
        <location evidence="1">Cell wall</location>
    </subcellularLocation>
</comment>
<dbReference type="PROSITE" id="PS51884">
    <property type="entry name" value="CHAPLIN"/>
    <property type="match status" value="1"/>
</dbReference>
<dbReference type="Pfam" id="PF03777">
    <property type="entry name" value="ChpA-C"/>
    <property type="match status" value="1"/>
</dbReference>
<feature type="domain" description="Chaplin" evidence="9">
    <location>
        <begin position="39"/>
        <end position="79"/>
    </location>
</feature>
<keyword evidence="5" id="KW-0130">Cell adhesion</keyword>
<evidence type="ECO:0000256" key="6">
    <source>
        <dbReference type="ARBA" id="ARBA00023087"/>
    </source>
</evidence>
<evidence type="ECO:0000313" key="10">
    <source>
        <dbReference type="EMBL" id="MDT0550272.1"/>
    </source>
</evidence>
<evidence type="ECO:0000256" key="5">
    <source>
        <dbReference type="ARBA" id="ARBA00022889"/>
    </source>
</evidence>
<evidence type="ECO:0000256" key="4">
    <source>
        <dbReference type="ARBA" id="ARBA00022729"/>
    </source>
</evidence>